<keyword evidence="11" id="KW-0175">Coiled coil</keyword>
<dbReference type="FunFam" id="1.10.30.10:FF:000015">
    <property type="entry name" value="high mobility group protein B1"/>
    <property type="match status" value="1"/>
</dbReference>
<feature type="compositionally biased region" description="Polar residues" evidence="19">
    <location>
        <begin position="82"/>
        <end position="96"/>
    </location>
</feature>
<evidence type="ECO:0000256" key="14">
    <source>
        <dbReference type="ARBA" id="ARBA00023242"/>
    </source>
</evidence>
<feature type="region of interest" description="Disordered" evidence="19">
    <location>
        <begin position="8"/>
        <end position="38"/>
    </location>
</feature>
<dbReference type="Proteomes" id="UP001460270">
    <property type="component" value="Unassembled WGS sequence"/>
</dbReference>
<dbReference type="InterPro" id="IPR036910">
    <property type="entry name" value="HMG_box_dom_sf"/>
</dbReference>
<evidence type="ECO:0000313" key="22">
    <source>
        <dbReference type="Proteomes" id="UP001460270"/>
    </source>
</evidence>
<dbReference type="InterPro" id="IPR017967">
    <property type="entry name" value="HMG_boxA_CS"/>
</dbReference>
<dbReference type="GO" id="GO:0005737">
    <property type="term" value="C:cytoplasm"/>
    <property type="evidence" value="ECO:0007669"/>
    <property type="project" value="UniProtKB-SubCell"/>
</dbReference>
<dbReference type="AlphaFoldDB" id="A0AAW0PPF1"/>
<dbReference type="Pfam" id="PF00505">
    <property type="entry name" value="HMG_box"/>
    <property type="match status" value="1"/>
</dbReference>
<evidence type="ECO:0000256" key="2">
    <source>
        <dbReference type="ARBA" id="ARBA00004286"/>
    </source>
</evidence>
<keyword evidence="13" id="KW-0804">Transcription</keyword>
<feature type="DNA-binding region" description="HMG box" evidence="18">
    <location>
        <begin position="205"/>
        <end position="273"/>
    </location>
</feature>
<evidence type="ECO:0000256" key="7">
    <source>
        <dbReference type="ARBA" id="ARBA00022553"/>
    </source>
</evidence>
<evidence type="ECO:0000313" key="21">
    <source>
        <dbReference type="EMBL" id="KAK7925385.1"/>
    </source>
</evidence>
<evidence type="ECO:0000256" key="3">
    <source>
        <dbReference type="ARBA" id="ARBA00004496"/>
    </source>
</evidence>
<evidence type="ECO:0000256" key="13">
    <source>
        <dbReference type="ARBA" id="ARBA00023163"/>
    </source>
</evidence>
<feature type="region of interest" description="Disordered" evidence="19">
    <location>
        <begin position="185"/>
        <end position="207"/>
    </location>
</feature>
<feature type="domain" description="HMG box" evidence="20">
    <location>
        <begin position="118"/>
        <end position="189"/>
    </location>
</feature>
<evidence type="ECO:0000256" key="11">
    <source>
        <dbReference type="ARBA" id="ARBA00023054"/>
    </source>
</evidence>
<comment type="caution">
    <text evidence="21">The sequence shown here is derived from an EMBL/GenBank/DDBJ whole genome shotgun (WGS) entry which is preliminary data.</text>
</comment>
<evidence type="ECO:0000256" key="17">
    <source>
        <dbReference type="ARBA" id="ARBA00082015"/>
    </source>
</evidence>
<dbReference type="PANTHER" id="PTHR48112">
    <property type="entry name" value="HIGH MOBILITY GROUP PROTEIN DSP1"/>
    <property type="match status" value="1"/>
</dbReference>
<keyword evidence="7" id="KW-0597">Phosphoprotein</keyword>
<dbReference type="FunFam" id="1.10.30.10:FF:000050">
    <property type="entry name" value="Nuclear autoantigen Sp-100"/>
    <property type="match status" value="1"/>
</dbReference>
<dbReference type="GO" id="GO:0003677">
    <property type="term" value="F:DNA binding"/>
    <property type="evidence" value="ECO:0007669"/>
    <property type="project" value="UniProtKB-UniRule"/>
</dbReference>
<keyword evidence="8" id="KW-0677">Repeat</keyword>
<dbReference type="PANTHER" id="PTHR48112:SF12">
    <property type="entry name" value="HIGH MOBILITY GROUP PROTEIN B1-LIKE 1-RELATED"/>
    <property type="match status" value="1"/>
</dbReference>
<feature type="compositionally biased region" description="Polar residues" evidence="19">
    <location>
        <begin position="28"/>
        <end position="38"/>
    </location>
</feature>
<feature type="DNA-binding region" description="HMG box" evidence="18">
    <location>
        <begin position="118"/>
        <end position="189"/>
    </location>
</feature>
<dbReference type="GO" id="GO:0005634">
    <property type="term" value="C:nucleus"/>
    <property type="evidence" value="ECO:0007669"/>
    <property type="project" value="UniProtKB-SubCell"/>
</dbReference>
<reference evidence="22" key="1">
    <citation type="submission" date="2024-04" db="EMBL/GenBank/DDBJ databases">
        <title>Salinicola lusitanus LLJ914,a marine bacterium isolated from the Okinawa Trough.</title>
        <authorList>
            <person name="Li J."/>
        </authorList>
    </citation>
    <scope>NUCLEOTIDE SEQUENCE [LARGE SCALE GENOMIC DNA]</scope>
</reference>
<dbReference type="SUPFAM" id="SSF47095">
    <property type="entry name" value="HMG-box"/>
    <property type="match status" value="2"/>
</dbReference>
<protein>
    <recommendedName>
        <fullName evidence="15">Nuclear autoantigen Sp-100</fullName>
    </recommendedName>
    <alternativeName>
        <fullName evidence="17">Nuclear dot-associated Sp100 protein</fullName>
    </alternativeName>
    <alternativeName>
        <fullName evidence="16">Speckled 100 kDa</fullName>
    </alternativeName>
</protein>
<evidence type="ECO:0000259" key="20">
    <source>
        <dbReference type="PROSITE" id="PS50118"/>
    </source>
</evidence>
<evidence type="ECO:0000256" key="1">
    <source>
        <dbReference type="ARBA" id="ARBA00004123"/>
    </source>
</evidence>
<dbReference type="CDD" id="cd21979">
    <property type="entry name" value="HMG-box_HMGB_rpt2"/>
    <property type="match status" value="1"/>
</dbReference>
<keyword evidence="14 18" id="KW-0539">Nucleus</keyword>
<dbReference type="InterPro" id="IPR009071">
    <property type="entry name" value="HMG_box_dom"/>
</dbReference>
<dbReference type="Pfam" id="PF09011">
    <property type="entry name" value="HMG_box_2"/>
    <property type="match status" value="1"/>
</dbReference>
<evidence type="ECO:0000256" key="4">
    <source>
        <dbReference type="ARBA" id="ARBA00008774"/>
    </source>
</evidence>
<evidence type="ECO:0000256" key="18">
    <source>
        <dbReference type="PROSITE-ProRule" id="PRU00267"/>
    </source>
</evidence>
<dbReference type="CDD" id="cd21978">
    <property type="entry name" value="HMG-box_HMGB_rpt1"/>
    <property type="match status" value="1"/>
</dbReference>
<comment type="similarity">
    <text evidence="4">Belongs to the HMGB family.</text>
</comment>
<dbReference type="PROSITE" id="PS00353">
    <property type="entry name" value="HMG_BOX_1"/>
    <property type="match status" value="1"/>
</dbReference>
<evidence type="ECO:0000256" key="15">
    <source>
        <dbReference type="ARBA" id="ARBA00070772"/>
    </source>
</evidence>
<keyword evidence="5" id="KW-0158">Chromosome</keyword>
<keyword evidence="6" id="KW-0963">Cytoplasm</keyword>
<dbReference type="PRINTS" id="PR00886">
    <property type="entry name" value="HIGHMOBLTY12"/>
</dbReference>
<keyword evidence="9" id="KW-0832">Ubl conjugation</keyword>
<organism evidence="21 22">
    <name type="scientific">Mugilogobius chulae</name>
    <name type="common">yellowstripe goby</name>
    <dbReference type="NCBI Taxonomy" id="88201"/>
    <lineage>
        <taxon>Eukaryota</taxon>
        <taxon>Metazoa</taxon>
        <taxon>Chordata</taxon>
        <taxon>Craniata</taxon>
        <taxon>Vertebrata</taxon>
        <taxon>Euteleostomi</taxon>
        <taxon>Actinopterygii</taxon>
        <taxon>Neopterygii</taxon>
        <taxon>Teleostei</taxon>
        <taxon>Neoteleostei</taxon>
        <taxon>Acanthomorphata</taxon>
        <taxon>Gobiaria</taxon>
        <taxon>Gobiiformes</taxon>
        <taxon>Gobioidei</taxon>
        <taxon>Gobiidae</taxon>
        <taxon>Gobionellinae</taxon>
        <taxon>Mugilogobius</taxon>
    </lineage>
</organism>
<evidence type="ECO:0000256" key="10">
    <source>
        <dbReference type="ARBA" id="ARBA00023015"/>
    </source>
</evidence>
<accession>A0AAW0PPF1</accession>
<proteinExistence type="inferred from homology"/>
<feature type="region of interest" description="Disordered" evidence="19">
    <location>
        <begin position="82"/>
        <end position="103"/>
    </location>
</feature>
<evidence type="ECO:0000256" key="12">
    <source>
        <dbReference type="ARBA" id="ARBA00023125"/>
    </source>
</evidence>
<name>A0AAW0PPF1_9GOBI</name>
<dbReference type="InterPro" id="IPR050342">
    <property type="entry name" value="HMGB"/>
</dbReference>
<evidence type="ECO:0000256" key="6">
    <source>
        <dbReference type="ARBA" id="ARBA00022490"/>
    </source>
</evidence>
<sequence length="314" mass="35187">MVFVDEECVSPSHAPAPGPTSARVRGCTRSSSAHSFNSPTTVHCVQRSEFNTMASSLHYSELQHAPTPLFLYPPATENFSDVSQKPANHTSSSIRTMKSCGPISGAEDRALANGVRAPPRPLQRIEIQPQSLDPEEHKKKHPEASVNFAEFSKKCSERWKTMSSKEKGKFEDMAKQDKARYEREMMNYVPPKGSKKKKFKDPNAPKRPPSAFFIFCSEFRPKVKGENPGLTIGDVAKKLGEMWNSTAAEDKQPYEKKALKLKEKYEKDIAAYRAKGKTGGAPPAKAPKMEKKEDDDDDEDEDDEEDEEDEEDDE</sequence>
<dbReference type="Gene3D" id="1.10.30.10">
    <property type="entry name" value="High mobility group box domain"/>
    <property type="match status" value="2"/>
</dbReference>
<keyword evidence="12 18" id="KW-0238">DNA-binding</keyword>
<dbReference type="GO" id="GO:0006357">
    <property type="term" value="P:regulation of transcription by RNA polymerase II"/>
    <property type="evidence" value="ECO:0007669"/>
    <property type="project" value="TreeGrafter"/>
</dbReference>
<evidence type="ECO:0000256" key="9">
    <source>
        <dbReference type="ARBA" id="ARBA00022843"/>
    </source>
</evidence>
<evidence type="ECO:0000256" key="19">
    <source>
        <dbReference type="SAM" id="MobiDB-lite"/>
    </source>
</evidence>
<evidence type="ECO:0000256" key="8">
    <source>
        <dbReference type="ARBA" id="ARBA00022737"/>
    </source>
</evidence>
<evidence type="ECO:0000256" key="16">
    <source>
        <dbReference type="ARBA" id="ARBA00078562"/>
    </source>
</evidence>
<keyword evidence="10" id="KW-0805">Transcription regulation</keyword>
<dbReference type="EMBL" id="JBBPFD010000005">
    <property type="protein sequence ID" value="KAK7925385.1"/>
    <property type="molecule type" value="Genomic_DNA"/>
</dbReference>
<dbReference type="PROSITE" id="PS50118">
    <property type="entry name" value="HMG_BOX_2"/>
    <property type="match status" value="2"/>
</dbReference>
<gene>
    <name evidence="21" type="ORF">WMY93_007695</name>
</gene>
<dbReference type="GO" id="GO:0005694">
    <property type="term" value="C:chromosome"/>
    <property type="evidence" value="ECO:0007669"/>
    <property type="project" value="UniProtKB-SubCell"/>
</dbReference>
<feature type="domain" description="HMG box" evidence="20">
    <location>
        <begin position="205"/>
        <end position="273"/>
    </location>
</feature>
<comment type="subcellular location">
    <subcellularLocation>
        <location evidence="2">Chromosome</location>
    </subcellularLocation>
    <subcellularLocation>
        <location evidence="3">Cytoplasm</location>
    </subcellularLocation>
    <subcellularLocation>
        <location evidence="1">Nucleus</location>
    </subcellularLocation>
</comment>
<evidence type="ECO:0000256" key="5">
    <source>
        <dbReference type="ARBA" id="ARBA00022454"/>
    </source>
</evidence>
<feature type="region of interest" description="Disordered" evidence="19">
    <location>
        <begin position="272"/>
        <end position="314"/>
    </location>
</feature>
<dbReference type="SMART" id="SM00398">
    <property type="entry name" value="HMG"/>
    <property type="match status" value="2"/>
</dbReference>
<keyword evidence="22" id="KW-1185">Reference proteome</keyword>
<feature type="compositionally biased region" description="Acidic residues" evidence="19">
    <location>
        <begin position="293"/>
        <end position="314"/>
    </location>
</feature>